<name>A0ABV0S2M3_9TELE</name>
<keyword evidence="3" id="KW-1185">Reference proteome</keyword>
<dbReference type="Proteomes" id="UP001434883">
    <property type="component" value="Unassembled WGS sequence"/>
</dbReference>
<organism evidence="2 3">
    <name type="scientific">Xenoophorus captivus</name>
    <dbReference type="NCBI Taxonomy" id="1517983"/>
    <lineage>
        <taxon>Eukaryota</taxon>
        <taxon>Metazoa</taxon>
        <taxon>Chordata</taxon>
        <taxon>Craniata</taxon>
        <taxon>Vertebrata</taxon>
        <taxon>Euteleostomi</taxon>
        <taxon>Actinopterygii</taxon>
        <taxon>Neopterygii</taxon>
        <taxon>Teleostei</taxon>
        <taxon>Neoteleostei</taxon>
        <taxon>Acanthomorphata</taxon>
        <taxon>Ovalentaria</taxon>
        <taxon>Atherinomorphae</taxon>
        <taxon>Cyprinodontiformes</taxon>
        <taxon>Goodeidae</taxon>
        <taxon>Xenoophorus</taxon>
    </lineage>
</organism>
<proteinExistence type="predicted"/>
<reference evidence="2 3" key="1">
    <citation type="submission" date="2021-06" db="EMBL/GenBank/DDBJ databases">
        <authorList>
            <person name="Palmer J.M."/>
        </authorList>
    </citation>
    <scope>NUCLEOTIDE SEQUENCE [LARGE SCALE GENOMIC DNA]</scope>
    <source>
        <strain evidence="2 3">XC_2019</strain>
        <tissue evidence="2">Muscle</tissue>
    </source>
</reference>
<gene>
    <name evidence="2" type="ORF">XENOCAPTIV_009145</name>
</gene>
<feature type="compositionally biased region" description="Basic residues" evidence="1">
    <location>
        <begin position="38"/>
        <end position="53"/>
    </location>
</feature>
<evidence type="ECO:0000313" key="2">
    <source>
        <dbReference type="EMBL" id="MEQ2214137.1"/>
    </source>
</evidence>
<feature type="region of interest" description="Disordered" evidence="1">
    <location>
        <begin position="1"/>
        <end position="53"/>
    </location>
</feature>
<accession>A0ABV0S2M3</accession>
<dbReference type="EMBL" id="JAHRIN010067240">
    <property type="protein sequence ID" value="MEQ2214137.1"/>
    <property type="molecule type" value="Genomic_DNA"/>
</dbReference>
<protein>
    <submittedName>
        <fullName evidence="2">Uncharacterized protein</fullName>
    </submittedName>
</protein>
<sequence length="152" mass="18066">MKDKVKGGRTKEINKERNEGKTERDEGKNEQQKDRSEVRKKKYKKKGRKKKVKRDIWMDTDVHNIIGNKDWNYNIFNILFSFAILIQTWKTLKVNTNPAVPLNPDNRCFEEALCRLLPHYFHFSYSSKLHFSLIKECGLFSLFIKLSKGNKQ</sequence>
<evidence type="ECO:0000313" key="3">
    <source>
        <dbReference type="Proteomes" id="UP001434883"/>
    </source>
</evidence>
<evidence type="ECO:0000256" key="1">
    <source>
        <dbReference type="SAM" id="MobiDB-lite"/>
    </source>
</evidence>
<feature type="compositionally biased region" description="Basic and acidic residues" evidence="1">
    <location>
        <begin position="1"/>
        <end position="37"/>
    </location>
</feature>
<comment type="caution">
    <text evidence="2">The sequence shown here is derived from an EMBL/GenBank/DDBJ whole genome shotgun (WGS) entry which is preliminary data.</text>
</comment>